<evidence type="ECO:0000313" key="4">
    <source>
        <dbReference type="EMBL" id="UWZ82064.1"/>
    </source>
</evidence>
<dbReference type="InterPro" id="IPR013096">
    <property type="entry name" value="Cupin_2"/>
</dbReference>
<dbReference type="Proteomes" id="UP001059380">
    <property type="component" value="Chromosome"/>
</dbReference>
<dbReference type="KEGG" id="orp:MOP44_15955"/>
<evidence type="ECO:0000256" key="2">
    <source>
        <dbReference type="SAM" id="MobiDB-lite"/>
    </source>
</evidence>
<dbReference type="SUPFAM" id="SSF47413">
    <property type="entry name" value="lambda repressor-like DNA-binding domains"/>
    <property type="match status" value="1"/>
</dbReference>
<dbReference type="Gene3D" id="2.60.120.10">
    <property type="entry name" value="Jelly Rolls"/>
    <property type="match status" value="1"/>
</dbReference>
<dbReference type="InterPro" id="IPR014710">
    <property type="entry name" value="RmlC-like_jellyroll"/>
</dbReference>
<protein>
    <submittedName>
        <fullName evidence="4">XRE family transcriptional regulator</fullName>
    </submittedName>
</protein>
<dbReference type="PANTHER" id="PTHR46797">
    <property type="entry name" value="HTH-TYPE TRANSCRIPTIONAL REGULATOR"/>
    <property type="match status" value="1"/>
</dbReference>
<evidence type="ECO:0000259" key="3">
    <source>
        <dbReference type="PROSITE" id="PS50943"/>
    </source>
</evidence>
<dbReference type="SUPFAM" id="SSF51182">
    <property type="entry name" value="RmlC-like cupins"/>
    <property type="match status" value="1"/>
</dbReference>
<evidence type="ECO:0000313" key="5">
    <source>
        <dbReference type="Proteomes" id="UP001059380"/>
    </source>
</evidence>
<dbReference type="InterPro" id="IPR010982">
    <property type="entry name" value="Lambda_DNA-bd_dom_sf"/>
</dbReference>
<dbReference type="InterPro" id="IPR050807">
    <property type="entry name" value="TransReg_Diox_bact_type"/>
</dbReference>
<dbReference type="Gene3D" id="1.10.260.40">
    <property type="entry name" value="lambda repressor-like DNA-binding domains"/>
    <property type="match status" value="1"/>
</dbReference>
<dbReference type="Pfam" id="PF07883">
    <property type="entry name" value="Cupin_2"/>
    <property type="match status" value="1"/>
</dbReference>
<dbReference type="GO" id="GO:0003700">
    <property type="term" value="F:DNA-binding transcription factor activity"/>
    <property type="evidence" value="ECO:0007669"/>
    <property type="project" value="TreeGrafter"/>
</dbReference>
<dbReference type="EMBL" id="CP093313">
    <property type="protein sequence ID" value="UWZ82064.1"/>
    <property type="molecule type" value="Genomic_DNA"/>
</dbReference>
<dbReference type="PANTHER" id="PTHR46797:SF1">
    <property type="entry name" value="METHYLPHOSPHONATE SYNTHASE"/>
    <property type="match status" value="1"/>
</dbReference>
<keyword evidence="5" id="KW-1185">Reference proteome</keyword>
<dbReference type="GO" id="GO:0005829">
    <property type="term" value="C:cytosol"/>
    <property type="evidence" value="ECO:0007669"/>
    <property type="project" value="TreeGrafter"/>
</dbReference>
<dbReference type="GO" id="GO:0003677">
    <property type="term" value="F:DNA binding"/>
    <property type="evidence" value="ECO:0007669"/>
    <property type="project" value="UniProtKB-KW"/>
</dbReference>
<dbReference type="SMART" id="SM00530">
    <property type="entry name" value="HTH_XRE"/>
    <property type="match status" value="1"/>
</dbReference>
<dbReference type="RefSeq" id="WP_260791125.1">
    <property type="nucleotide sequence ID" value="NZ_CP093313.1"/>
</dbReference>
<dbReference type="AlphaFoldDB" id="A0A9J7BGZ9"/>
<gene>
    <name evidence="4" type="ORF">MOP44_15955</name>
</gene>
<feature type="domain" description="HTH cro/C1-type" evidence="3">
    <location>
        <begin position="3"/>
        <end position="57"/>
    </location>
</feature>
<feature type="region of interest" description="Disordered" evidence="2">
    <location>
        <begin position="175"/>
        <end position="195"/>
    </location>
</feature>
<organism evidence="4 5">
    <name type="scientific">Occallatibacter riparius</name>
    <dbReference type="NCBI Taxonomy" id="1002689"/>
    <lineage>
        <taxon>Bacteria</taxon>
        <taxon>Pseudomonadati</taxon>
        <taxon>Acidobacteriota</taxon>
        <taxon>Terriglobia</taxon>
        <taxon>Terriglobales</taxon>
        <taxon>Acidobacteriaceae</taxon>
        <taxon>Occallatibacter</taxon>
    </lineage>
</organism>
<sequence length="195" mass="21249">MKLRALRTRKRLTLSRLAAETGLSTALLSKLETDRMIPTLPTLATICRVYGVGLSYFFNEPERHALSITRKAHLQGNARSSDTARTIPLTAPGQGARMHAEMVEVTSAAPLSLSEPNDETCGLIYVIEGKLEFSAGGMNELLEAGDCAYIESNMTLAWSTSGKQRCRVLIVKPPVEAGTPPREHASHYTTAEPPR</sequence>
<name>A0A9J7BGZ9_9BACT</name>
<dbReference type="CDD" id="cd02209">
    <property type="entry name" value="cupin_XRE_C"/>
    <property type="match status" value="1"/>
</dbReference>
<dbReference type="PROSITE" id="PS50943">
    <property type="entry name" value="HTH_CROC1"/>
    <property type="match status" value="1"/>
</dbReference>
<accession>A0A9J7BGZ9</accession>
<dbReference type="Pfam" id="PF01381">
    <property type="entry name" value="HTH_3"/>
    <property type="match status" value="1"/>
</dbReference>
<dbReference type="InterPro" id="IPR011051">
    <property type="entry name" value="RmlC_Cupin_sf"/>
</dbReference>
<keyword evidence="1" id="KW-0238">DNA-binding</keyword>
<dbReference type="CDD" id="cd00093">
    <property type="entry name" value="HTH_XRE"/>
    <property type="match status" value="1"/>
</dbReference>
<proteinExistence type="predicted"/>
<dbReference type="InterPro" id="IPR001387">
    <property type="entry name" value="Cro/C1-type_HTH"/>
</dbReference>
<reference evidence="4" key="1">
    <citation type="submission" date="2021-04" db="EMBL/GenBank/DDBJ databases">
        <title>Phylogenetic analysis of Acidobacteriaceae.</title>
        <authorList>
            <person name="Qiu L."/>
            <person name="Zhang Q."/>
        </authorList>
    </citation>
    <scope>NUCLEOTIDE SEQUENCE</scope>
    <source>
        <strain evidence="4">DSM 25168</strain>
    </source>
</reference>
<evidence type="ECO:0000256" key="1">
    <source>
        <dbReference type="ARBA" id="ARBA00023125"/>
    </source>
</evidence>